<accession>A0AAQ3QQV5</accession>
<proteinExistence type="inferred from homology"/>
<evidence type="ECO:0000256" key="13">
    <source>
        <dbReference type="ARBA" id="ARBA00030350"/>
    </source>
</evidence>
<keyword evidence="7" id="KW-0735">Signal-anchor</keyword>
<dbReference type="InterPro" id="IPR019378">
    <property type="entry name" value="GDP-Fuc_O-FucTrfase"/>
</dbReference>
<organism evidence="15 16">
    <name type="scientific">Canna indica</name>
    <name type="common">Indian-shot</name>
    <dbReference type="NCBI Taxonomy" id="4628"/>
    <lineage>
        <taxon>Eukaryota</taxon>
        <taxon>Viridiplantae</taxon>
        <taxon>Streptophyta</taxon>
        <taxon>Embryophyta</taxon>
        <taxon>Tracheophyta</taxon>
        <taxon>Spermatophyta</taxon>
        <taxon>Magnoliopsida</taxon>
        <taxon>Liliopsida</taxon>
        <taxon>Zingiberales</taxon>
        <taxon>Cannaceae</taxon>
        <taxon>Canna</taxon>
    </lineage>
</organism>
<dbReference type="PANTHER" id="PTHR31741:SF66">
    <property type="entry name" value="O-FUCOSYLTRANSFERASE 20"/>
    <property type="match status" value="1"/>
</dbReference>
<comment type="pathway">
    <text evidence="2">Glycan metabolism.</text>
</comment>
<evidence type="ECO:0000256" key="5">
    <source>
        <dbReference type="ARBA" id="ARBA00022679"/>
    </source>
</evidence>
<evidence type="ECO:0000256" key="1">
    <source>
        <dbReference type="ARBA" id="ARBA00004606"/>
    </source>
</evidence>
<evidence type="ECO:0000256" key="4">
    <source>
        <dbReference type="ARBA" id="ARBA00022676"/>
    </source>
</evidence>
<keyword evidence="6 14" id="KW-0812">Transmembrane</keyword>
<evidence type="ECO:0000313" key="16">
    <source>
        <dbReference type="Proteomes" id="UP001327560"/>
    </source>
</evidence>
<dbReference type="GO" id="GO:0006004">
    <property type="term" value="P:fucose metabolic process"/>
    <property type="evidence" value="ECO:0007669"/>
    <property type="project" value="UniProtKB-KW"/>
</dbReference>
<evidence type="ECO:0000313" key="15">
    <source>
        <dbReference type="EMBL" id="WOL20234.1"/>
    </source>
</evidence>
<keyword evidence="11" id="KW-0294">Fucose metabolism</keyword>
<keyword evidence="16" id="KW-1185">Reference proteome</keyword>
<evidence type="ECO:0000256" key="14">
    <source>
        <dbReference type="SAM" id="Phobius"/>
    </source>
</evidence>
<evidence type="ECO:0000256" key="2">
    <source>
        <dbReference type="ARBA" id="ARBA00004881"/>
    </source>
</evidence>
<dbReference type="PANTHER" id="PTHR31741">
    <property type="entry name" value="OS02G0726500 PROTEIN-RELATED"/>
    <property type="match status" value="1"/>
</dbReference>
<dbReference type="Proteomes" id="UP001327560">
    <property type="component" value="Chromosome 9"/>
</dbReference>
<dbReference type="GO" id="GO:0005737">
    <property type="term" value="C:cytoplasm"/>
    <property type="evidence" value="ECO:0007669"/>
    <property type="project" value="TreeGrafter"/>
</dbReference>
<keyword evidence="4" id="KW-0328">Glycosyltransferase</keyword>
<keyword evidence="9 14" id="KW-0472">Membrane</keyword>
<evidence type="ECO:0000256" key="12">
    <source>
        <dbReference type="ARBA" id="ARBA00023277"/>
    </source>
</evidence>
<sequence>MQSHTYISISQKNLSLKPLLRSPRSPAALRRHHLLLSSHYLRWLIPFLLFWALLTISQLRLPLPISCSPHLNLHLHHVSLSLRARRGPPPSAEFWKWAHSDSPRVVPCLHSSEPRRRPPVVSSGKYMVVVVSGGLNQQRNQIIDAVVVARILEAVLVLPVFQVNQVWGDESEFGDIFDVEHFKKTLKDEVVVVSSLPATHLRARRVKAPPMPFNAEEEWIRGNYSTKLGRETILVLRAFDSRLAKNLSVDLQKLRCKVAFEALRFKPWIKAMADKFIERMEEEGQPFMALHLRLEKDVWVRTGCHSGLGLQADLIIQEERSSKPQLLTSRTKLTPQQRYLAGLCPLNAHEISRLLRGLGAPKNVRIYWAGGEPFGGEKALEPLKTQYPSLFNKWDLAQPGELDGIRNKPSIMAALDYIVCLKSDVFLASHGGNMARSLQGHRTFIGSGKQIKPKKKLLVQLFQINKTLTETEIGNKIKKTHMHRESMDLSVMEAQTKRDVIAFPVPYCMCSKGGNRY</sequence>
<reference evidence="15 16" key="1">
    <citation type="submission" date="2023-10" db="EMBL/GenBank/DDBJ databases">
        <title>Chromosome-scale genome assembly provides insights into flower coloration mechanisms of Canna indica.</title>
        <authorList>
            <person name="Li C."/>
        </authorList>
    </citation>
    <scope>NUCLEOTIDE SEQUENCE [LARGE SCALE GENOMIC DNA]</scope>
    <source>
        <tissue evidence="15">Flower</tissue>
    </source>
</reference>
<protein>
    <recommendedName>
        <fullName evidence="13">O-fucosyltransferase family protein</fullName>
    </recommendedName>
</protein>
<dbReference type="GO" id="GO:0016757">
    <property type="term" value="F:glycosyltransferase activity"/>
    <property type="evidence" value="ECO:0007669"/>
    <property type="project" value="UniProtKB-KW"/>
</dbReference>
<gene>
    <name evidence="15" type="ORF">Cni_G29038</name>
</gene>
<dbReference type="AlphaFoldDB" id="A0AAQ3QQV5"/>
<keyword evidence="8 14" id="KW-1133">Transmembrane helix</keyword>
<dbReference type="Pfam" id="PF10250">
    <property type="entry name" value="O-FucT"/>
    <property type="match status" value="1"/>
</dbReference>
<comment type="similarity">
    <text evidence="3">Belongs to the glycosyltransferase GT106 family.</text>
</comment>
<evidence type="ECO:0000256" key="9">
    <source>
        <dbReference type="ARBA" id="ARBA00023136"/>
    </source>
</evidence>
<keyword evidence="5" id="KW-0808">Transferase</keyword>
<evidence type="ECO:0000256" key="6">
    <source>
        <dbReference type="ARBA" id="ARBA00022692"/>
    </source>
</evidence>
<evidence type="ECO:0000256" key="7">
    <source>
        <dbReference type="ARBA" id="ARBA00022968"/>
    </source>
</evidence>
<evidence type="ECO:0000256" key="11">
    <source>
        <dbReference type="ARBA" id="ARBA00023253"/>
    </source>
</evidence>
<evidence type="ECO:0000256" key="8">
    <source>
        <dbReference type="ARBA" id="ARBA00022989"/>
    </source>
</evidence>
<name>A0AAQ3QQV5_9LILI</name>
<keyword evidence="10" id="KW-0325">Glycoprotein</keyword>
<feature type="transmembrane region" description="Helical" evidence="14">
    <location>
        <begin position="40"/>
        <end position="59"/>
    </location>
</feature>
<comment type="subcellular location">
    <subcellularLocation>
        <location evidence="1">Membrane</location>
        <topology evidence="1">Single-pass type II membrane protein</topology>
    </subcellularLocation>
</comment>
<dbReference type="PIRSF" id="PIRSF009360">
    <property type="entry name" value="UCP009360"/>
    <property type="match status" value="1"/>
</dbReference>
<evidence type="ECO:0000256" key="3">
    <source>
        <dbReference type="ARBA" id="ARBA00007737"/>
    </source>
</evidence>
<dbReference type="InterPro" id="IPR024709">
    <property type="entry name" value="FucosylTrfase_pln"/>
</dbReference>
<dbReference type="CDD" id="cd11299">
    <property type="entry name" value="O-FucT_plant"/>
    <property type="match status" value="1"/>
</dbReference>
<evidence type="ECO:0000256" key="10">
    <source>
        <dbReference type="ARBA" id="ARBA00023180"/>
    </source>
</evidence>
<dbReference type="GO" id="GO:0016020">
    <property type="term" value="C:membrane"/>
    <property type="evidence" value="ECO:0007669"/>
    <property type="project" value="UniProtKB-SubCell"/>
</dbReference>
<dbReference type="EMBL" id="CP136898">
    <property type="protein sequence ID" value="WOL20234.1"/>
    <property type="molecule type" value="Genomic_DNA"/>
</dbReference>
<keyword evidence="12" id="KW-0119">Carbohydrate metabolism</keyword>